<feature type="compositionally biased region" description="Polar residues" evidence="1">
    <location>
        <begin position="1"/>
        <end position="11"/>
    </location>
</feature>
<dbReference type="GO" id="GO:0071763">
    <property type="term" value="P:nuclear membrane organization"/>
    <property type="evidence" value="ECO:0007669"/>
    <property type="project" value="TreeGrafter"/>
</dbReference>
<evidence type="ECO:0000313" key="2">
    <source>
        <dbReference type="EMBL" id="KAF5741994.1"/>
    </source>
</evidence>
<dbReference type="GO" id="GO:0005635">
    <property type="term" value="C:nuclear envelope"/>
    <property type="evidence" value="ECO:0007669"/>
    <property type="project" value="TreeGrafter"/>
</dbReference>
<dbReference type="InParanoid" id="A0A7J7D6Q2"/>
<comment type="caution">
    <text evidence="2">The sequence shown here is derived from an EMBL/GenBank/DDBJ whole genome shotgun (WGS) entry which is preliminary data.</text>
</comment>
<reference evidence="2 3" key="1">
    <citation type="journal article" date="2020" name="Nat. Commun.">
        <title>Genome of Tripterygium wilfordii and identification of cytochrome P450 involved in triptolide biosynthesis.</title>
        <authorList>
            <person name="Tu L."/>
            <person name="Su P."/>
            <person name="Zhang Z."/>
            <person name="Gao L."/>
            <person name="Wang J."/>
            <person name="Hu T."/>
            <person name="Zhou J."/>
            <person name="Zhang Y."/>
            <person name="Zhao Y."/>
            <person name="Liu Y."/>
            <person name="Song Y."/>
            <person name="Tong Y."/>
            <person name="Lu Y."/>
            <person name="Yang J."/>
            <person name="Xu C."/>
            <person name="Jia M."/>
            <person name="Peters R.J."/>
            <person name="Huang L."/>
            <person name="Gao W."/>
        </authorList>
    </citation>
    <scope>NUCLEOTIDE SEQUENCE [LARGE SCALE GENOMIC DNA]</scope>
    <source>
        <strain evidence="3">cv. XIE 37</strain>
        <tissue evidence="2">Leaf</tissue>
    </source>
</reference>
<name>A0A7J7D6Q2_TRIWF</name>
<feature type="region of interest" description="Disordered" evidence="1">
    <location>
        <begin position="1"/>
        <end position="50"/>
    </location>
</feature>
<dbReference type="AlphaFoldDB" id="A0A7J7D6Q2"/>
<proteinExistence type="predicted"/>
<accession>A0A7J7D6Q2</accession>
<protein>
    <submittedName>
        <fullName evidence="2">Uncharacterized protein</fullName>
    </submittedName>
</protein>
<keyword evidence="3" id="KW-1185">Reference proteome</keyword>
<dbReference type="EMBL" id="JAAARO010000009">
    <property type="protein sequence ID" value="KAF5741994.1"/>
    <property type="molecule type" value="Genomic_DNA"/>
</dbReference>
<dbReference type="PANTHER" id="PTHR33416">
    <property type="entry name" value="NUCLEAR PORE COMPLEX PROTEIN NUP1"/>
    <property type="match status" value="1"/>
</dbReference>
<dbReference type="Proteomes" id="UP000593562">
    <property type="component" value="Unassembled WGS sequence"/>
</dbReference>
<organism evidence="2 3">
    <name type="scientific">Tripterygium wilfordii</name>
    <name type="common">Thunder God vine</name>
    <dbReference type="NCBI Taxonomy" id="458696"/>
    <lineage>
        <taxon>Eukaryota</taxon>
        <taxon>Viridiplantae</taxon>
        <taxon>Streptophyta</taxon>
        <taxon>Embryophyta</taxon>
        <taxon>Tracheophyta</taxon>
        <taxon>Spermatophyta</taxon>
        <taxon>Magnoliopsida</taxon>
        <taxon>eudicotyledons</taxon>
        <taxon>Gunneridae</taxon>
        <taxon>Pentapetalae</taxon>
        <taxon>rosids</taxon>
        <taxon>fabids</taxon>
        <taxon>Celastrales</taxon>
        <taxon>Celastraceae</taxon>
        <taxon>Tripterygium</taxon>
    </lineage>
</organism>
<dbReference type="FunCoup" id="A0A7J7D6Q2">
    <property type="interactions" value="2308"/>
</dbReference>
<dbReference type="PANTHER" id="PTHR33416:SF18">
    <property type="entry name" value="NUCLEOPORIN-LIKE PROTEIN"/>
    <property type="match status" value="1"/>
</dbReference>
<evidence type="ECO:0000256" key="1">
    <source>
        <dbReference type="SAM" id="MobiDB-lite"/>
    </source>
</evidence>
<feature type="region of interest" description="Disordered" evidence="1">
    <location>
        <begin position="108"/>
        <end position="141"/>
    </location>
</feature>
<evidence type="ECO:0000313" key="3">
    <source>
        <dbReference type="Proteomes" id="UP000593562"/>
    </source>
</evidence>
<gene>
    <name evidence="2" type="ORF">HS088_TW09G00033</name>
</gene>
<feature type="region of interest" description="Disordered" evidence="1">
    <location>
        <begin position="181"/>
        <end position="201"/>
    </location>
</feature>
<sequence>MGRDAATTSSGPDVIEEARGAGGKLKRPLARRQSSTPYARPRDNGGQRGQWLSKLVDPARRIIAGGATFIFPSLFSNSESLATLPVSSSQHHHDDTDMDMEQNANEDNHYSNRAAERSKSSSHFERLEQGRKSNLSDDNGLSEIEQLMEDKNFSRDEINRLIEIINSRAVDLPLAKQEIKSSSMAAEQEAEGTPVDLENAGTSSEENLENLNKAPWITSTPRPQSTLKDEVGASPIDIARAYMEKRTSGNNLFKKDGNAQPHSDEFALRPYSPHFPNPSPYWPGARVQDQRDYATPRSQQGRFGLQSFPRTPYPRTIYSKSRSKLMQLPGDCNRQINMPSTPLQQSQTPIYGQLQSRNNDLVDGHEPVGPICRTLGKFATAACPKSSIGGPLQVENYHFSDAIFPTVKRTMETEEKIGASKFQLTDRKASML</sequence>
<feature type="compositionally biased region" description="Basic and acidic residues" evidence="1">
    <location>
        <begin position="108"/>
        <end position="135"/>
    </location>
</feature>